<gene>
    <name evidence="2" type="ORF">E2C01_068590</name>
</gene>
<dbReference type="EMBL" id="VSRR010038517">
    <property type="protein sequence ID" value="MPC74237.1"/>
    <property type="molecule type" value="Genomic_DNA"/>
</dbReference>
<feature type="chain" id="PRO_5022701098" description="Secreted protein" evidence="1">
    <location>
        <begin position="20"/>
        <end position="117"/>
    </location>
</feature>
<keyword evidence="3" id="KW-1185">Reference proteome</keyword>
<evidence type="ECO:0000256" key="1">
    <source>
        <dbReference type="SAM" id="SignalP"/>
    </source>
</evidence>
<name>A0A5B7HYA4_PORTR</name>
<evidence type="ECO:0000313" key="2">
    <source>
        <dbReference type="EMBL" id="MPC74237.1"/>
    </source>
</evidence>
<comment type="caution">
    <text evidence="2">The sequence shown here is derived from an EMBL/GenBank/DDBJ whole genome shotgun (WGS) entry which is preliminary data.</text>
</comment>
<reference evidence="2 3" key="1">
    <citation type="submission" date="2019-05" db="EMBL/GenBank/DDBJ databases">
        <title>Another draft genome of Portunus trituberculatus and its Hox gene families provides insights of decapod evolution.</title>
        <authorList>
            <person name="Jeong J.-H."/>
            <person name="Song I."/>
            <person name="Kim S."/>
            <person name="Choi T."/>
            <person name="Kim D."/>
            <person name="Ryu S."/>
            <person name="Kim W."/>
        </authorList>
    </citation>
    <scope>NUCLEOTIDE SEQUENCE [LARGE SCALE GENOMIC DNA]</scope>
    <source>
        <tissue evidence="2">Muscle</tissue>
    </source>
</reference>
<organism evidence="2 3">
    <name type="scientific">Portunus trituberculatus</name>
    <name type="common">Swimming crab</name>
    <name type="synonym">Neptunus trituberculatus</name>
    <dbReference type="NCBI Taxonomy" id="210409"/>
    <lineage>
        <taxon>Eukaryota</taxon>
        <taxon>Metazoa</taxon>
        <taxon>Ecdysozoa</taxon>
        <taxon>Arthropoda</taxon>
        <taxon>Crustacea</taxon>
        <taxon>Multicrustacea</taxon>
        <taxon>Malacostraca</taxon>
        <taxon>Eumalacostraca</taxon>
        <taxon>Eucarida</taxon>
        <taxon>Decapoda</taxon>
        <taxon>Pleocyemata</taxon>
        <taxon>Brachyura</taxon>
        <taxon>Eubrachyura</taxon>
        <taxon>Portunoidea</taxon>
        <taxon>Portunidae</taxon>
        <taxon>Portuninae</taxon>
        <taxon>Portunus</taxon>
    </lineage>
</organism>
<sequence length="117" mass="12780">MPLCLTSVAVLCLAEDALSGQLRSPLVSSLLSLVAAPRVHPFLSLRFVIVLFTSFPSLSWPSRENGWLGEMAHLSAPRPRREELAGCKGLPRHITSNTRAIKRNGGGENLALLFRFS</sequence>
<feature type="signal peptide" evidence="1">
    <location>
        <begin position="1"/>
        <end position="19"/>
    </location>
</feature>
<dbReference type="Proteomes" id="UP000324222">
    <property type="component" value="Unassembled WGS sequence"/>
</dbReference>
<evidence type="ECO:0008006" key="4">
    <source>
        <dbReference type="Google" id="ProtNLM"/>
    </source>
</evidence>
<evidence type="ECO:0000313" key="3">
    <source>
        <dbReference type="Proteomes" id="UP000324222"/>
    </source>
</evidence>
<protein>
    <recommendedName>
        <fullName evidence="4">Secreted protein</fullName>
    </recommendedName>
</protein>
<keyword evidence="1" id="KW-0732">Signal</keyword>
<accession>A0A5B7HYA4</accession>
<proteinExistence type="predicted"/>
<dbReference type="AlphaFoldDB" id="A0A5B7HYA4"/>